<evidence type="ECO:0000313" key="1">
    <source>
        <dbReference type="EMBL" id="REJ31322.1"/>
    </source>
</evidence>
<dbReference type="AlphaFoldDB" id="A0A3E0K8I8"/>
<gene>
    <name evidence="1" type="ORF">C6P37_01400</name>
</gene>
<accession>A0A3E0K8I8</accession>
<evidence type="ECO:0000313" key="2">
    <source>
        <dbReference type="Proteomes" id="UP000257014"/>
    </source>
</evidence>
<proteinExistence type="predicted"/>
<dbReference type="EMBL" id="QEWE01000006">
    <property type="protein sequence ID" value="REJ31322.1"/>
    <property type="molecule type" value="Genomic_DNA"/>
</dbReference>
<sequence>MFEPPVFCKPYFNIKSAIFSKGKQPEITGRKTGKNGDFPEYLPKIESPFLRLSCKKVLDRLVRRFIGQTIPGNKKSGKIHLAMKFCRIPNRNGKGGYSN</sequence>
<reference evidence="1 2" key="1">
    <citation type="submission" date="2018-03" db="EMBL/GenBank/DDBJ databases">
        <authorList>
            <person name="Keele B.F."/>
        </authorList>
    </citation>
    <scope>NUCLEOTIDE SEQUENCE [LARGE SCALE GENOMIC DNA]</scope>
    <source>
        <strain evidence="1">ZCTH4_d</strain>
    </source>
</reference>
<comment type="caution">
    <text evidence="1">The sequence shown here is derived from an EMBL/GenBank/DDBJ whole genome shotgun (WGS) entry which is preliminary data.</text>
</comment>
<protein>
    <submittedName>
        <fullName evidence="1">Uncharacterized protein</fullName>
    </submittedName>
</protein>
<dbReference type="Proteomes" id="UP000257014">
    <property type="component" value="Unassembled WGS sequence"/>
</dbReference>
<organism evidence="1 2">
    <name type="scientific">Caldibacillus debilis</name>
    <dbReference type="NCBI Taxonomy" id="301148"/>
    <lineage>
        <taxon>Bacteria</taxon>
        <taxon>Bacillati</taxon>
        <taxon>Bacillota</taxon>
        <taxon>Bacilli</taxon>
        <taxon>Bacillales</taxon>
        <taxon>Bacillaceae</taxon>
        <taxon>Caldibacillus</taxon>
    </lineage>
</organism>
<name>A0A3E0K8I8_9BACI</name>